<dbReference type="STRING" id="1279009.ADICEAN_00695"/>
<dbReference type="GO" id="GO:0005975">
    <property type="term" value="P:carbohydrate metabolic process"/>
    <property type="evidence" value="ECO:0007669"/>
    <property type="project" value="InterPro"/>
</dbReference>
<evidence type="ECO:0000259" key="3">
    <source>
        <dbReference type="PROSITE" id="PS51464"/>
    </source>
</evidence>
<dbReference type="NCBIfam" id="NF006423">
    <property type="entry name" value="PRK08674.1-2"/>
    <property type="match status" value="1"/>
</dbReference>
<dbReference type="GO" id="GO:0004476">
    <property type="term" value="F:mannose-6-phosphate isomerase activity"/>
    <property type="evidence" value="ECO:0007669"/>
    <property type="project" value="InterPro"/>
</dbReference>
<evidence type="ECO:0000256" key="1">
    <source>
        <dbReference type="ARBA" id="ARBA00010523"/>
    </source>
</evidence>
<evidence type="ECO:0000313" key="4">
    <source>
        <dbReference type="EMBL" id="EMR04171.1"/>
    </source>
</evidence>
<dbReference type="SUPFAM" id="SSF53697">
    <property type="entry name" value="SIS domain"/>
    <property type="match status" value="1"/>
</dbReference>
<accession>M7NAE6</accession>
<dbReference type="Pfam" id="PF10432">
    <property type="entry name" value="bact-PGI_C"/>
    <property type="match status" value="1"/>
</dbReference>
<dbReference type="InterPro" id="IPR001347">
    <property type="entry name" value="SIS_dom"/>
</dbReference>
<dbReference type="EMBL" id="AODQ01000010">
    <property type="protein sequence ID" value="EMR04171.1"/>
    <property type="molecule type" value="Genomic_DNA"/>
</dbReference>
<evidence type="ECO:0000256" key="2">
    <source>
        <dbReference type="ARBA" id="ARBA00023235"/>
    </source>
</evidence>
<dbReference type="eggNOG" id="COG2222">
    <property type="taxonomic scope" value="Bacteria"/>
</dbReference>
<dbReference type="GO" id="GO:1901135">
    <property type="term" value="P:carbohydrate derivative metabolic process"/>
    <property type="evidence" value="ECO:0007669"/>
    <property type="project" value="InterPro"/>
</dbReference>
<dbReference type="Pfam" id="PF01380">
    <property type="entry name" value="SIS"/>
    <property type="match status" value="1"/>
</dbReference>
<dbReference type="PROSITE" id="PS51464">
    <property type="entry name" value="SIS"/>
    <property type="match status" value="1"/>
</dbReference>
<gene>
    <name evidence="4" type="ORF">ADICEAN_00695</name>
</gene>
<dbReference type="Gene3D" id="3.40.50.10490">
    <property type="entry name" value="Glucose-6-phosphate isomerase like protein, domain 1"/>
    <property type="match status" value="2"/>
</dbReference>
<feature type="domain" description="SIS" evidence="3">
    <location>
        <begin position="26"/>
        <end position="163"/>
    </location>
</feature>
<dbReference type="InterPro" id="IPR046348">
    <property type="entry name" value="SIS_dom_sf"/>
</dbReference>
<dbReference type="NCBIfam" id="TIGR02128">
    <property type="entry name" value="G6PI_arch"/>
    <property type="match status" value="1"/>
</dbReference>
<dbReference type="AlphaFoldDB" id="M7NAE6"/>
<dbReference type="RefSeq" id="WP_009194102.1">
    <property type="nucleotide sequence ID" value="NZ_AODQ01000010.1"/>
</dbReference>
<evidence type="ECO:0000313" key="5">
    <source>
        <dbReference type="Proteomes" id="UP000011910"/>
    </source>
</evidence>
<keyword evidence="5" id="KW-1185">Reference proteome</keyword>
<proteinExistence type="inferred from homology"/>
<dbReference type="CDD" id="cd05637">
    <property type="entry name" value="SIS_PGI_PMI_2"/>
    <property type="match status" value="1"/>
</dbReference>
<dbReference type="Proteomes" id="UP000011910">
    <property type="component" value="Unassembled WGS sequence"/>
</dbReference>
<comment type="similarity">
    <text evidence="1">Belongs to the PGI/PMI family.</text>
</comment>
<reference evidence="4 5" key="1">
    <citation type="journal article" date="2013" name="Genome Announc.">
        <title>Draft Genome Sequence of Cesiribacter andamanensis Strain AMV16T, Isolated from a Soil Sample from a Mud Volcano in the Andaman Islands, India.</title>
        <authorList>
            <person name="Shivaji S."/>
            <person name="Ara S."/>
            <person name="Begum Z."/>
            <person name="Srinivas T.N."/>
            <person name="Singh A."/>
            <person name="Kumar Pinnaka A."/>
        </authorList>
    </citation>
    <scope>NUCLEOTIDE SEQUENCE [LARGE SCALE GENOMIC DNA]</scope>
    <source>
        <strain evidence="4 5">AMV16</strain>
    </source>
</reference>
<organism evidence="4 5">
    <name type="scientific">Cesiribacter andamanensis AMV16</name>
    <dbReference type="NCBI Taxonomy" id="1279009"/>
    <lineage>
        <taxon>Bacteria</taxon>
        <taxon>Pseudomonadati</taxon>
        <taxon>Bacteroidota</taxon>
        <taxon>Cytophagia</taxon>
        <taxon>Cytophagales</taxon>
        <taxon>Cesiribacteraceae</taxon>
        <taxon>Cesiribacter</taxon>
    </lineage>
</organism>
<name>M7NAE6_9BACT</name>
<sequence length="335" mass="37367">MDKMKKLIEDFSNQLRDALRIGKEASIQPPAREIRNVVVAGMGGSGIGGSLLASLVQDQLRVPLLVCKTYDIPAFVNEHTLFIASSFSGDTEETLSALEQALQAGAQCVAITSGGAIGSLARRRELEVISIPGESKSPRANIGYSLVQLLFMLQYKGLIGGGFAEEVERLAHGLDQEEESLRLRAEKLANSMKGYLPVIYADSRLYPLAVRIQQQLNENGKHLCHVHELPEMNHNELVGWEHPEQVLTDCKVYFLLSSYDHPRVRERFRISREILAKKAANVSTIEASGQSLLEQCLYLIHFTDWISYFLAKANDKDPFPVQAIDYLKSELEKVK</sequence>
<protein>
    <submittedName>
        <fullName evidence="4">Bifunctional phosphoglucose/phosphomannose isomerase</fullName>
    </submittedName>
</protein>
<dbReference type="GO" id="GO:0004347">
    <property type="term" value="F:glucose-6-phosphate isomerase activity"/>
    <property type="evidence" value="ECO:0007669"/>
    <property type="project" value="InterPro"/>
</dbReference>
<dbReference type="GO" id="GO:0097367">
    <property type="term" value="F:carbohydrate derivative binding"/>
    <property type="evidence" value="ECO:0007669"/>
    <property type="project" value="InterPro"/>
</dbReference>
<dbReference type="NCBIfam" id="NF006426">
    <property type="entry name" value="PRK08674.1-6"/>
    <property type="match status" value="1"/>
</dbReference>
<comment type="caution">
    <text evidence="4">The sequence shown here is derived from an EMBL/GenBank/DDBJ whole genome shotgun (WGS) entry which is preliminary data.</text>
</comment>
<keyword evidence="2 4" id="KW-0413">Isomerase</keyword>
<dbReference type="InterPro" id="IPR019490">
    <property type="entry name" value="Glu6P/Mann6P_isomerase_C"/>
</dbReference>
<dbReference type="OrthoDB" id="9771734at2"/>